<dbReference type="SUPFAM" id="SSF46785">
    <property type="entry name" value="Winged helix' DNA-binding domain"/>
    <property type="match status" value="1"/>
</dbReference>
<dbReference type="Proteomes" id="UP000319931">
    <property type="component" value="Unassembled WGS sequence"/>
</dbReference>
<evidence type="ECO:0000313" key="1">
    <source>
        <dbReference type="EMBL" id="TPG52225.1"/>
    </source>
</evidence>
<comment type="caution">
    <text evidence="1">The sequence shown here is derived from an EMBL/GenBank/DDBJ whole genome shotgun (WGS) entry which is preliminary data.</text>
</comment>
<dbReference type="InterPro" id="IPR036390">
    <property type="entry name" value="WH_DNA-bd_sf"/>
</dbReference>
<evidence type="ECO:0000313" key="2">
    <source>
        <dbReference type="Proteomes" id="UP000319931"/>
    </source>
</evidence>
<dbReference type="Gene3D" id="1.10.10.10">
    <property type="entry name" value="Winged helix-like DNA-binding domain superfamily/Winged helix DNA-binding domain"/>
    <property type="match status" value="1"/>
</dbReference>
<dbReference type="InterPro" id="IPR036388">
    <property type="entry name" value="WH-like_DNA-bd_sf"/>
</dbReference>
<sequence length="87" mass="9835">MVLELYVAARERRHIAVSRLCDLSGGSTTTALRHIEALEALGYLIRKTDPEDGRRLIVSTLPPLLDAAEQWLDLQIAEFRIQGYRSD</sequence>
<reference evidence="1 2" key="1">
    <citation type="journal article" date="2019" name="Environ. Microbiol.">
        <title>Species interactions and distinct microbial communities in high Arctic permafrost affected cryosols are associated with the CH4 and CO2 gas fluxes.</title>
        <authorList>
            <person name="Altshuler I."/>
            <person name="Hamel J."/>
            <person name="Turney S."/>
            <person name="Magnuson E."/>
            <person name="Levesque R."/>
            <person name="Greer C."/>
            <person name="Whyte L.G."/>
        </authorList>
    </citation>
    <scope>NUCLEOTIDE SEQUENCE [LARGE SCALE GENOMIC DNA]</scope>
    <source>
        <strain evidence="1 2">E6.1</strain>
    </source>
</reference>
<protein>
    <submittedName>
        <fullName evidence="1">Uncharacterized protein</fullName>
    </submittedName>
</protein>
<name>A0A502FRY9_9SPHN</name>
<dbReference type="EMBL" id="RCZC01000004">
    <property type="protein sequence ID" value="TPG52225.1"/>
    <property type="molecule type" value="Genomic_DNA"/>
</dbReference>
<gene>
    <name evidence="1" type="ORF">EAH76_16170</name>
</gene>
<dbReference type="AlphaFoldDB" id="A0A502FRY9"/>
<organism evidence="1 2">
    <name type="scientific">Sphingomonas glacialis</name>
    <dbReference type="NCBI Taxonomy" id="658225"/>
    <lineage>
        <taxon>Bacteria</taxon>
        <taxon>Pseudomonadati</taxon>
        <taxon>Pseudomonadota</taxon>
        <taxon>Alphaproteobacteria</taxon>
        <taxon>Sphingomonadales</taxon>
        <taxon>Sphingomonadaceae</taxon>
        <taxon>Sphingomonas</taxon>
    </lineage>
</organism>
<accession>A0A502FRY9</accession>
<keyword evidence="2" id="KW-1185">Reference proteome</keyword>
<proteinExistence type="predicted"/>